<dbReference type="NCBIfam" id="TIGR01630">
    <property type="entry name" value="psiM2_ORF9"/>
    <property type="match status" value="1"/>
</dbReference>
<reference evidence="3 4" key="1">
    <citation type="submission" date="2020-05" db="EMBL/GenBank/DDBJ databases">
        <title>Draft genome sequence of Desulfovibrio psychrotolerans JS1T.</title>
        <authorList>
            <person name="Ueno A."/>
            <person name="Tamazawa S."/>
            <person name="Tamamura S."/>
            <person name="Murakami T."/>
            <person name="Kiyama T."/>
            <person name="Inomata H."/>
            <person name="Amano Y."/>
            <person name="Miyakawa K."/>
            <person name="Tamaki H."/>
            <person name="Naganuma T."/>
            <person name="Kaneko K."/>
        </authorList>
    </citation>
    <scope>NUCLEOTIDE SEQUENCE [LARGE SCALE GENOMIC DNA]</scope>
    <source>
        <strain evidence="3 4">JS1</strain>
    </source>
</reference>
<dbReference type="EMBL" id="BLVP01000010">
    <property type="protein sequence ID" value="GFM37988.1"/>
    <property type="molecule type" value="Genomic_DNA"/>
</dbReference>
<gene>
    <name evidence="3" type="ORF">DSM19430T_26720</name>
</gene>
<comment type="caution">
    <text evidence="3">The sequence shown here is derived from an EMBL/GenBank/DDBJ whole genome shotgun (WGS) entry which is preliminary data.</text>
</comment>
<dbReference type="Pfam" id="PF17289">
    <property type="entry name" value="Terminase_6C"/>
    <property type="match status" value="1"/>
</dbReference>
<sequence>MDRLLAERELRRLKTEQARRNMLAFCSQIMPEFINSEFSRQTCDALDEFLEDVLAGLRPVLVFQAPPQHGKSQLVSRLFPPYAFGINPKFRIAACSYAADLARDMNRDVQRIMLDEAYTAIFPDAALNTKRVVTVEGQALRNSDRFDIVGTRGYYVCAGVGGPLTGKSVDIGIIDDPIKNEEEARSSVVKKSIAAWYRTVFLTRLSKFSGQIIMATSWATDDLAATVLKTNSRAKHLKFPAINADGEALVPELHPIEKLLETKAQLAPAQWSALYQQSPIQEGGNIFQEEWIQRWDSSVLPPYWDEIIQSWDMTFKDTDGADYVVGQVWGRHRANYYLLDQVRKRMGFTASKAAVLAMCAKYPDTTAVLIEDKANGPAVLDALRDDVPGLLPVLPDGSKVARAYAVTPLWAGGNVWIPGDDAYWTRDFVEELIAFPAGAHDDQVDSMTQALRYLRSHGLSVWDALAEG</sequence>
<dbReference type="Proteomes" id="UP000503820">
    <property type="component" value="Unassembled WGS sequence"/>
</dbReference>
<dbReference type="Pfam" id="PF03237">
    <property type="entry name" value="Terminase_6N"/>
    <property type="match status" value="1"/>
</dbReference>
<organism evidence="3 4">
    <name type="scientific">Desulfovibrio psychrotolerans</name>
    <dbReference type="NCBI Taxonomy" id="415242"/>
    <lineage>
        <taxon>Bacteria</taxon>
        <taxon>Pseudomonadati</taxon>
        <taxon>Thermodesulfobacteriota</taxon>
        <taxon>Desulfovibrionia</taxon>
        <taxon>Desulfovibrionales</taxon>
        <taxon>Desulfovibrionaceae</taxon>
        <taxon>Desulfovibrio</taxon>
    </lineage>
</organism>
<keyword evidence="4" id="KW-1185">Reference proteome</keyword>
<feature type="domain" description="Terminase large subunit gp17-like C-terminal" evidence="2">
    <location>
        <begin position="310"/>
        <end position="452"/>
    </location>
</feature>
<name>A0A7J0BWB7_9BACT</name>
<evidence type="ECO:0000313" key="3">
    <source>
        <dbReference type="EMBL" id="GFM37988.1"/>
    </source>
</evidence>
<accession>A0A7J0BWB7</accession>
<evidence type="ECO:0000313" key="4">
    <source>
        <dbReference type="Proteomes" id="UP000503820"/>
    </source>
</evidence>
<dbReference type="InterPro" id="IPR035421">
    <property type="entry name" value="Terminase_6C"/>
</dbReference>
<keyword evidence="1" id="KW-1188">Viral release from host cell</keyword>
<protein>
    <recommendedName>
        <fullName evidence="2">Terminase large subunit gp17-like C-terminal domain-containing protein</fullName>
    </recommendedName>
</protein>
<evidence type="ECO:0000256" key="1">
    <source>
        <dbReference type="ARBA" id="ARBA00022612"/>
    </source>
</evidence>
<dbReference type="InterPro" id="IPR006517">
    <property type="entry name" value="Phage_terminase_lsu-like_C"/>
</dbReference>
<dbReference type="AlphaFoldDB" id="A0A7J0BWB7"/>
<dbReference type="Gene3D" id="3.30.420.240">
    <property type="match status" value="1"/>
</dbReference>
<proteinExistence type="predicted"/>
<evidence type="ECO:0000259" key="2">
    <source>
        <dbReference type="Pfam" id="PF17289"/>
    </source>
</evidence>